<gene>
    <name evidence="7" type="ORF">NKR23_g284</name>
</gene>
<dbReference type="PRINTS" id="PR00092">
    <property type="entry name" value="TYROSINASE"/>
</dbReference>
<dbReference type="PANTHER" id="PTHR11474">
    <property type="entry name" value="TYROSINASE FAMILY MEMBER"/>
    <property type="match status" value="1"/>
</dbReference>
<dbReference type="PANTHER" id="PTHR11474:SF125">
    <property type="entry name" value="N-ACETYL-6-HYDROXYTRYPTOPHAN OXIDASE IVOB-RELATED"/>
    <property type="match status" value="1"/>
</dbReference>
<dbReference type="PROSITE" id="PS00498">
    <property type="entry name" value="TYROSINASE_2"/>
    <property type="match status" value="1"/>
</dbReference>
<dbReference type="GO" id="GO:0046872">
    <property type="term" value="F:metal ion binding"/>
    <property type="evidence" value="ECO:0007669"/>
    <property type="project" value="UniProtKB-KW"/>
</dbReference>
<protein>
    <submittedName>
        <fullName evidence="7">Tyrosinase-like protein</fullName>
    </submittedName>
</protein>
<dbReference type="InterPro" id="IPR002227">
    <property type="entry name" value="Tyrosinase_Cu-bd"/>
</dbReference>
<evidence type="ECO:0000256" key="3">
    <source>
        <dbReference type="SAM" id="MobiDB-lite"/>
    </source>
</evidence>
<evidence type="ECO:0000259" key="6">
    <source>
        <dbReference type="PROSITE" id="PS00498"/>
    </source>
</evidence>
<sequence length="449" mass="47779">MQLSSVLVGALLLVGSSACPAIRPETTASSSTATTPEHWRASTSHPTWIPSGKRTSLLTSVKPTTSASRSASSSTFSSVSSSAVAVLSTSSSKVVISTTAARSSSIAPSATSKSSSSSADPFSTAIARTYPADVVDKLRDSSISKLAAYLKQNPGGSCTLETASIRREWSDLSVVEREEYIAAVQCLQAKSALSSTSDVPGARSRYDDFVATHIAQTDYIHNTANFLSWHRYYVWTYEKALRGECGYTRYQPYWNWDRYAKDPANSPLFNGNASSLSGNSVSGGCVSTGPFKDLKVNLGPGSSLAYNPRCLKRDISKTWAAQTTVDKTYSLITGSANVGSFQDTIQAFSGVHAGGHFTIGGDPGGDVYSSPGDPAFYLHHGMIDRVWWIWQLQDLSTRLKAVAGTVAKSNKQGSLTDKVNLGVNARDATIAELLSTMGGLGGEVCYIYV</sequence>
<feature type="chain" id="PRO_5041299191" evidence="4">
    <location>
        <begin position="19"/>
        <end position="449"/>
    </location>
</feature>
<comment type="caution">
    <text evidence="7">The sequence shown here is derived from an EMBL/GenBank/DDBJ whole genome shotgun (WGS) entry which is preliminary data.</text>
</comment>
<dbReference type="PROSITE" id="PS00497">
    <property type="entry name" value="TYROSINASE_1"/>
    <property type="match status" value="1"/>
</dbReference>
<evidence type="ECO:0000313" key="8">
    <source>
        <dbReference type="Proteomes" id="UP001174694"/>
    </source>
</evidence>
<evidence type="ECO:0000313" key="7">
    <source>
        <dbReference type="EMBL" id="KAJ9157422.1"/>
    </source>
</evidence>
<evidence type="ECO:0000256" key="1">
    <source>
        <dbReference type="ARBA" id="ARBA00022723"/>
    </source>
</evidence>
<feature type="region of interest" description="Disordered" evidence="3">
    <location>
        <begin position="23"/>
        <end position="55"/>
    </location>
</feature>
<reference evidence="7" key="1">
    <citation type="submission" date="2022-07" db="EMBL/GenBank/DDBJ databases">
        <title>Fungi with potential for degradation of polypropylene.</title>
        <authorList>
            <person name="Gostincar C."/>
        </authorList>
    </citation>
    <scope>NUCLEOTIDE SEQUENCE</scope>
    <source>
        <strain evidence="7">EXF-13308</strain>
    </source>
</reference>
<dbReference type="InterPro" id="IPR050316">
    <property type="entry name" value="Tyrosinase/Hemocyanin"/>
</dbReference>
<organism evidence="7 8">
    <name type="scientific">Pleurostoma richardsiae</name>
    <dbReference type="NCBI Taxonomy" id="41990"/>
    <lineage>
        <taxon>Eukaryota</taxon>
        <taxon>Fungi</taxon>
        <taxon>Dikarya</taxon>
        <taxon>Ascomycota</taxon>
        <taxon>Pezizomycotina</taxon>
        <taxon>Sordariomycetes</taxon>
        <taxon>Sordariomycetidae</taxon>
        <taxon>Calosphaeriales</taxon>
        <taxon>Pleurostomataceae</taxon>
        <taxon>Pleurostoma</taxon>
    </lineage>
</organism>
<dbReference type="Pfam" id="PF00264">
    <property type="entry name" value="Tyrosinase"/>
    <property type="match status" value="1"/>
</dbReference>
<evidence type="ECO:0000256" key="2">
    <source>
        <dbReference type="ARBA" id="ARBA00023002"/>
    </source>
</evidence>
<dbReference type="SUPFAM" id="SSF48056">
    <property type="entry name" value="Di-copper centre-containing domain"/>
    <property type="match status" value="1"/>
</dbReference>
<feature type="signal peptide" evidence="4">
    <location>
        <begin position="1"/>
        <end position="18"/>
    </location>
</feature>
<accession>A0AA38SF96</accession>
<dbReference type="InterPro" id="IPR008922">
    <property type="entry name" value="Di-copper_centre_dom_sf"/>
</dbReference>
<evidence type="ECO:0000259" key="5">
    <source>
        <dbReference type="PROSITE" id="PS00497"/>
    </source>
</evidence>
<keyword evidence="2" id="KW-0560">Oxidoreductase</keyword>
<dbReference type="Gene3D" id="1.10.1280.10">
    <property type="entry name" value="Di-copper center containing domain from catechol oxidase"/>
    <property type="match status" value="1"/>
</dbReference>
<keyword evidence="8" id="KW-1185">Reference proteome</keyword>
<keyword evidence="4" id="KW-0732">Signal</keyword>
<name>A0AA38SF96_9PEZI</name>
<dbReference type="EMBL" id="JANBVO010000001">
    <property type="protein sequence ID" value="KAJ9157422.1"/>
    <property type="molecule type" value="Genomic_DNA"/>
</dbReference>
<dbReference type="GO" id="GO:0016491">
    <property type="term" value="F:oxidoreductase activity"/>
    <property type="evidence" value="ECO:0007669"/>
    <property type="project" value="UniProtKB-KW"/>
</dbReference>
<feature type="domain" description="Tyrosinase copper-binding" evidence="6">
    <location>
        <begin position="373"/>
        <end position="384"/>
    </location>
</feature>
<dbReference type="Proteomes" id="UP001174694">
    <property type="component" value="Unassembled WGS sequence"/>
</dbReference>
<keyword evidence="1" id="KW-0479">Metal-binding</keyword>
<feature type="compositionally biased region" description="Low complexity" evidence="3">
    <location>
        <begin position="26"/>
        <end position="35"/>
    </location>
</feature>
<proteinExistence type="predicted"/>
<evidence type="ECO:0000256" key="4">
    <source>
        <dbReference type="SAM" id="SignalP"/>
    </source>
</evidence>
<feature type="domain" description="Tyrosinase copper-binding" evidence="5">
    <location>
        <begin position="221"/>
        <end position="238"/>
    </location>
</feature>
<dbReference type="AlphaFoldDB" id="A0AA38SF96"/>